<comment type="pathway">
    <text evidence="2 12 15">Carbohydrate degradation; pentose phosphate pathway; D-ribulose 5-phosphate from D-glucose 6-phosphate (oxidative stage): step 3/3.</text>
</comment>
<dbReference type="InterPro" id="IPR006115">
    <property type="entry name" value="6PGDH_NADP-bd"/>
</dbReference>
<dbReference type="FunFam" id="1.10.1040.10:FF:000032">
    <property type="entry name" value="6-phosphogluconate dehydrogenase, decarboxylating"/>
    <property type="match status" value="1"/>
</dbReference>
<feature type="active site" description="Proton donor" evidence="13">
    <location>
        <position position="191"/>
    </location>
</feature>
<comment type="subunit">
    <text evidence="4 12">Homodimer.</text>
</comment>
<name>A0A5P2G5D8_9BACT</name>
<evidence type="ECO:0000256" key="8">
    <source>
        <dbReference type="ARBA" id="ARBA00023002"/>
    </source>
</evidence>
<dbReference type="PIRSF" id="PIRSF000109">
    <property type="entry name" value="6PGD"/>
    <property type="match status" value="1"/>
</dbReference>
<dbReference type="PRINTS" id="PR00076">
    <property type="entry name" value="6PGDHDRGNASE"/>
</dbReference>
<dbReference type="InterPro" id="IPR036291">
    <property type="entry name" value="NAD(P)-bd_dom_sf"/>
</dbReference>
<keyword evidence="9 15" id="KW-0311">Gluconate utilization</keyword>
<feature type="binding site" description="in other chain" evidence="14">
    <location>
        <position position="104"/>
    </location>
    <ligand>
        <name>substrate</name>
        <note>ligand shared between dimeric partners</note>
    </ligand>
</feature>
<dbReference type="Gene3D" id="1.20.5.320">
    <property type="entry name" value="6-Phosphogluconate Dehydrogenase, domain 3"/>
    <property type="match status" value="1"/>
</dbReference>
<sequence>MSQKFDFGMVGLGVMGRNLLYNMADNGFSVIGFDLDAEKGKELENGATPGTTVKGVTTWEEFVSDLATPRKITMLVPAGKPVDSVIESLLPLLEKGDIIIDGGNSHYVDTVRRVKYLEPKGIHFMGMGVSGGESGARRGPSIMPGGDKEAFEVIKPLLEAVSAKVNGDPCTAYMGKDAAGHYVKMVHNGIEYAIMQLISEIYDLLHRGLGVTNDELYEIFKEWNEGELSSFLVEITRDIFKQKDPETGGYLVDYILDKAGAKGTGKWTSQDAMDSGVSIPTIDIAVSLRTISAYKEERAQAAKLYATSHTPLSVDKAEFIKQAGEALFFAVIISYAQGLALLVKASQELSMDIPLKDVVKIWRGGCIIRSTLLEQYYQAYSKNPTLPNILLDEDIAALAKSKVASLREVVAQAAKSSIAAGGLQTALAYFDAYTTDRMPTNLIQAQRDFFGSHTYQRIDKEGTFHTQWGK</sequence>
<dbReference type="FunFam" id="3.40.50.720:FF:000007">
    <property type="entry name" value="6-phosphogluconate dehydrogenase, decarboxylating"/>
    <property type="match status" value="1"/>
</dbReference>
<protein>
    <recommendedName>
        <fullName evidence="6 12">6-phosphogluconate dehydrogenase, decarboxylating</fullName>
        <ecNumber evidence="5 12">1.1.1.44</ecNumber>
    </recommendedName>
</protein>
<dbReference type="AlphaFoldDB" id="A0A5P2G5D8"/>
<evidence type="ECO:0000256" key="7">
    <source>
        <dbReference type="ARBA" id="ARBA00022857"/>
    </source>
</evidence>
<evidence type="ECO:0000256" key="15">
    <source>
        <dbReference type="RuleBase" id="RU000485"/>
    </source>
</evidence>
<dbReference type="InterPro" id="IPR013328">
    <property type="entry name" value="6PGD_dom2"/>
</dbReference>
<dbReference type="InterPro" id="IPR006183">
    <property type="entry name" value="Pgluconate_DH"/>
</dbReference>
<dbReference type="GO" id="GO:0050661">
    <property type="term" value="F:NADP binding"/>
    <property type="evidence" value="ECO:0007669"/>
    <property type="project" value="InterPro"/>
</dbReference>
<keyword evidence="10 12" id="KW-0570">Pentose shunt</keyword>
<evidence type="ECO:0000256" key="14">
    <source>
        <dbReference type="PIRSR" id="PIRSR000109-2"/>
    </source>
</evidence>
<keyword evidence="18" id="KW-1185">Reference proteome</keyword>
<keyword evidence="7 12" id="KW-0521">NADP</keyword>
<feature type="domain" description="6-phosphogluconate dehydrogenase C-terminal" evidence="16">
    <location>
        <begin position="180"/>
        <end position="469"/>
    </location>
</feature>
<dbReference type="Proteomes" id="UP000292424">
    <property type="component" value="Chromosome"/>
</dbReference>
<dbReference type="SMART" id="SM01350">
    <property type="entry name" value="6PGD"/>
    <property type="match status" value="1"/>
</dbReference>
<evidence type="ECO:0000313" key="18">
    <source>
        <dbReference type="Proteomes" id="UP000292424"/>
    </source>
</evidence>
<dbReference type="Pfam" id="PF03446">
    <property type="entry name" value="NAD_binding_2"/>
    <property type="match status" value="1"/>
</dbReference>
<dbReference type="NCBIfam" id="TIGR00873">
    <property type="entry name" value="gnd"/>
    <property type="match status" value="1"/>
</dbReference>
<feature type="binding site" description="in other chain" evidence="14">
    <location>
        <begin position="187"/>
        <end position="188"/>
    </location>
    <ligand>
        <name>substrate</name>
        <note>ligand shared between dimeric partners</note>
    </ligand>
</feature>
<dbReference type="GO" id="GO:0004616">
    <property type="term" value="F:phosphogluconate dehydrogenase (decarboxylating) activity"/>
    <property type="evidence" value="ECO:0007669"/>
    <property type="project" value="UniProtKB-EC"/>
</dbReference>
<dbReference type="SUPFAM" id="SSF51735">
    <property type="entry name" value="NAD(P)-binding Rossmann-fold domains"/>
    <property type="match status" value="1"/>
</dbReference>
<comment type="catalytic activity">
    <reaction evidence="11 12 15">
        <text>6-phospho-D-gluconate + NADP(+) = D-ribulose 5-phosphate + CO2 + NADPH</text>
        <dbReference type="Rhea" id="RHEA:10116"/>
        <dbReference type="ChEBI" id="CHEBI:16526"/>
        <dbReference type="ChEBI" id="CHEBI:57783"/>
        <dbReference type="ChEBI" id="CHEBI:58121"/>
        <dbReference type="ChEBI" id="CHEBI:58349"/>
        <dbReference type="ChEBI" id="CHEBI:58759"/>
        <dbReference type="EC" id="1.1.1.44"/>
    </reaction>
</comment>
<evidence type="ECO:0000313" key="17">
    <source>
        <dbReference type="EMBL" id="QES90417.1"/>
    </source>
</evidence>
<dbReference type="OrthoDB" id="9804542at2"/>
<organism evidence="17 18">
    <name type="scientific">Rhizosphaericola mali</name>
    <dbReference type="NCBI Taxonomy" id="2545455"/>
    <lineage>
        <taxon>Bacteria</taxon>
        <taxon>Pseudomonadati</taxon>
        <taxon>Bacteroidota</taxon>
        <taxon>Chitinophagia</taxon>
        <taxon>Chitinophagales</taxon>
        <taxon>Chitinophagaceae</taxon>
        <taxon>Rhizosphaericola</taxon>
    </lineage>
</organism>
<evidence type="ECO:0000256" key="5">
    <source>
        <dbReference type="ARBA" id="ARBA00013011"/>
    </source>
</evidence>
<dbReference type="Pfam" id="PF00393">
    <property type="entry name" value="6PGD"/>
    <property type="match status" value="1"/>
</dbReference>
<dbReference type="Gene3D" id="1.10.1040.10">
    <property type="entry name" value="N-(1-d-carboxylethyl)-l-norvaline Dehydrogenase, domain 2"/>
    <property type="match status" value="1"/>
</dbReference>
<dbReference type="SUPFAM" id="SSF48179">
    <property type="entry name" value="6-phosphogluconate dehydrogenase C-terminal domain-like"/>
    <property type="match status" value="1"/>
</dbReference>
<evidence type="ECO:0000256" key="4">
    <source>
        <dbReference type="ARBA" id="ARBA00011738"/>
    </source>
</evidence>
<feature type="binding site" description="in other chain" evidence="14">
    <location>
        <begin position="130"/>
        <end position="132"/>
    </location>
    <ligand>
        <name>substrate</name>
        <note>ligand shared between dimeric partners</note>
    </ligand>
</feature>
<dbReference type="GO" id="GO:0006098">
    <property type="term" value="P:pentose-phosphate shunt"/>
    <property type="evidence" value="ECO:0007669"/>
    <property type="project" value="UniProtKB-UniPathway"/>
</dbReference>
<dbReference type="EMBL" id="CP044016">
    <property type="protein sequence ID" value="QES90417.1"/>
    <property type="molecule type" value="Genomic_DNA"/>
</dbReference>
<comment type="similarity">
    <text evidence="3 12 15">Belongs to the 6-phosphogluconate dehydrogenase family.</text>
</comment>
<evidence type="ECO:0000256" key="3">
    <source>
        <dbReference type="ARBA" id="ARBA00008419"/>
    </source>
</evidence>
<dbReference type="Gene3D" id="3.40.50.720">
    <property type="entry name" value="NAD(P)-binding Rossmann-like Domain"/>
    <property type="match status" value="1"/>
</dbReference>
<accession>A0A5P2G5D8</accession>
<feature type="binding site" description="in other chain" evidence="14">
    <location>
        <position position="289"/>
    </location>
    <ligand>
        <name>substrate</name>
        <note>ligand shared between dimeric partners</note>
    </ligand>
</feature>
<keyword evidence="8 12" id="KW-0560">Oxidoreductase</keyword>
<dbReference type="EC" id="1.1.1.44" evidence="5 12"/>
<proteinExistence type="inferred from homology"/>
<feature type="binding site" description="in other chain" evidence="14">
    <location>
        <position position="262"/>
    </location>
    <ligand>
        <name>substrate</name>
        <note>ligand shared between dimeric partners</note>
    </ligand>
</feature>
<evidence type="ECO:0000256" key="9">
    <source>
        <dbReference type="ARBA" id="ARBA00023064"/>
    </source>
</evidence>
<dbReference type="UniPathway" id="UPA00115">
    <property type="reaction ID" value="UER00410"/>
</dbReference>
<evidence type="ECO:0000256" key="6">
    <source>
        <dbReference type="ARBA" id="ARBA00018193"/>
    </source>
</evidence>
<dbReference type="InterPro" id="IPR008927">
    <property type="entry name" value="6-PGluconate_DH-like_C_sf"/>
</dbReference>
<dbReference type="PANTHER" id="PTHR11811">
    <property type="entry name" value="6-PHOSPHOGLUCONATE DEHYDROGENASE"/>
    <property type="match status" value="1"/>
</dbReference>
<feature type="binding site" evidence="14">
    <location>
        <position position="447"/>
    </location>
    <ligand>
        <name>substrate</name>
        <note>ligand shared between dimeric partners</note>
    </ligand>
</feature>
<dbReference type="KEGG" id="arac:E0W69_017740"/>
<evidence type="ECO:0000256" key="2">
    <source>
        <dbReference type="ARBA" id="ARBA00004874"/>
    </source>
</evidence>
<feature type="binding site" description="in other chain" evidence="14">
    <location>
        <position position="192"/>
    </location>
    <ligand>
        <name>substrate</name>
        <note>ligand shared between dimeric partners</note>
    </ligand>
</feature>
<comment type="function">
    <text evidence="1 12">Catalyzes the oxidative decarboxylation of 6-phosphogluconate to ribulose 5-phosphate and CO(2), with concomitant reduction of NADP to NADPH.</text>
</comment>
<evidence type="ECO:0000259" key="16">
    <source>
        <dbReference type="SMART" id="SM01350"/>
    </source>
</evidence>
<feature type="binding site" evidence="14">
    <location>
        <position position="453"/>
    </location>
    <ligand>
        <name>substrate</name>
        <note>ligand shared between dimeric partners</note>
    </ligand>
</feature>
<evidence type="ECO:0000256" key="10">
    <source>
        <dbReference type="ARBA" id="ARBA00023126"/>
    </source>
</evidence>
<evidence type="ECO:0000256" key="13">
    <source>
        <dbReference type="PIRSR" id="PIRSR000109-1"/>
    </source>
</evidence>
<evidence type="ECO:0000256" key="11">
    <source>
        <dbReference type="ARBA" id="ARBA00048640"/>
    </source>
</evidence>
<dbReference type="FunFam" id="1.20.5.320:FF:000001">
    <property type="entry name" value="6-phosphogluconate dehydrogenase, decarboxylating"/>
    <property type="match status" value="1"/>
</dbReference>
<reference evidence="17 18" key="1">
    <citation type="submission" date="2019-09" db="EMBL/GenBank/DDBJ databases">
        <title>Complete genome sequence of Arachidicoccus sp. B3-10 isolated from apple orchard soil.</title>
        <authorList>
            <person name="Kim H.S."/>
            <person name="Han K.-I."/>
            <person name="Suh M.K."/>
            <person name="Lee K.C."/>
            <person name="Eom M.K."/>
            <person name="Kim J.-S."/>
            <person name="Kang S.W."/>
            <person name="Sin Y."/>
            <person name="Lee J.-S."/>
        </authorList>
    </citation>
    <scope>NUCLEOTIDE SEQUENCE [LARGE SCALE GENOMIC DNA]</scope>
    <source>
        <strain evidence="17 18">B3-10</strain>
    </source>
</reference>
<dbReference type="InterPro" id="IPR006114">
    <property type="entry name" value="6PGDH_C"/>
</dbReference>
<dbReference type="InterPro" id="IPR006113">
    <property type="entry name" value="6PGDH_Gnd/GntZ"/>
</dbReference>
<feature type="active site" description="Proton acceptor" evidence="13">
    <location>
        <position position="184"/>
    </location>
</feature>
<dbReference type="GO" id="GO:0019521">
    <property type="term" value="P:D-gluconate metabolic process"/>
    <property type="evidence" value="ECO:0007669"/>
    <property type="project" value="UniProtKB-KW"/>
</dbReference>
<evidence type="ECO:0000256" key="1">
    <source>
        <dbReference type="ARBA" id="ARBA00002526"/>
    </source>
</evidence>
<dbReference type="NCBIfam" id="NF006765">
    <property type="entry name" value="PRK09287.1"/>
    <property type="match status" value="1"/>
</dbReference>
<dbReference type="RefSeq" id="WP_131331399.1">
    <property type="nucleotide sequence ID" value="NZ_CP044016.1"/>
</dbReference>
<gene>
    <name evidence="17" type="primary">gndA</name>
    <name evidence="17" type="ORF">E0W69_017740</name>
</gene>
<evidence type="ECO:0000256" key="12">
    <source>
        <dbReference type="PIRNR" id="PIRNR000109"/>
    </source>
</evidence>